<dbReference type="Pfam" id="PF02579">
    <property type="entry name" value="Nitro_FeMo-Co"/>
    <property type="match status" value="1"/>
</dbReference>
<sequence length="131" mass="14502">MIMKIAIPVVKSGEKYFLVPHFGRAPAFAIVDVGDSQFKVLEVFQNVHEAHEHGKVSGLLHELLSREVQAILTMGIGYGAFYRLKDLGLKIFYVRPSPGKATISLEEAVENFISGKVEEAGEPKEADDHHN</sequence>
<evidence type="ECO:0000313" key="2">
    <source>
        <dbReference type="EMBL" id="AKG38243.1"/>
    </source>
</evidence>
<dbReference type="InterPro" id="IPR051840">
    <property type="entry name" value="NifX/NifY_domain"/>
</dbReference>
<feature type="domain" description="Dinitrogenase iron-molybdenum cofactor biosynthesis" evidence="1">
    <location>
        <begin position="20"/>
        <end position="112"/>
    </location>
</feature>
<dbReference type="STRING" id="1550241.MA03_01640"/>
<dbReference type="InterPro" id="IPR033913">
    <property type="entry name" value="MTH1175_dom"/>
</dbReference>
<dbReference type="Gene3D" id="3.30.420.130">
    <property type="entry name" value="Dinitrogenase iron-molybdenum cofactor biosynthesis domain"/>
    <property type="match status" value="1"/>
</dbReference>
<proteinExistence type="predicted"/>
<keyword evidence="3" id="KW-1185">Reference proteome</keyword>
<dbReference type="HOGENOM" id="CLU_104194_0_3_2"/>
<evidence type="ECO:0000259" key="1">
    <source>
        <dbReference type="Pfam" id="PF02579"/>
    </source>
</evidence>
<accession>A0A0F7FGD8</accession>
<protein>
    <recommendedName>
        <fullName evidence="1">Dinitrogenase iron-molybdenum cofactor biosynthesis domain-containing protein</fullName>
    </recommendedName>
</protein>
<dbReference type="InterPro" id="IPR036105">
    <property type="entry name" value="DiNase_FeMo-co_biosyn_sf"/>
</dbReference>
<dbReference type="AlphaFoldDB" id="A0A0F7FGD8"/>
<organism evidence="2 3">
    <name type="scientific">Infirmifilum uzonense</name>
    <dbReference type="NCBI Taxonomy" id="1550241"/>
    <lineage>
        <taxon>Archaea</taxon>
        <taxon>Thermoproteota</taxon>
        <taxon>Thermoprotei</taxon>
        <taxon>Thermofilales</taxon>
        <taxon>Thermofilaceae</taxon>
        <taxon>Infirmifilum</taxon>
    </lineage>
</organism>
<dbReference type="EMBL" id="CP009961">
    <property type="protein sequence ID" value="AKG38243.1"/>
    <property type="molecule type" value="Genomic_DNA"/>
</dbReference>
<evidence type="ECO:0000313" key="3">
    <source>
        <dbReference type="Proteomes" id="UP000067434"/>
    </source>
</evidence>
<dbReference type="InterPro" id="IPR003731">
    <property type="entry name" value="Di-Nase_FeMo-co_biosynth"/>
</dbReference>
<dbReference type="PATRIC" id="fig|1550241.5.peg.335"/>
<dbReference type="Proteomes" id="UP000067434">
    <property type="component" value="Chromosome"/>
</dbReference>
<dbReference type="PANTHER" id="PTHR33937:SF2">
    <property type="entry name" value="DINITROGENASE IRON-MOLYBDENUM COFACTOR BIOSYNTHESIS DOMAIN-CONTAINING PROTEIN"/>
    <property type="match status" value="1"/>
</dbReference>
<gene>
    <name evidence="2" type="ORF">MA03_01640</name>
</gene>
<reference evidence="2 3" key="1">
    <citation type="journal article" date="2015" name="Stand. Genomic Sci.">
        <title>Complete genome sequence of and proposal of Thermofilum uzonense sp. nov. a novel hyperthermophilic crenarchaeon and emended description of the genus Thermofilum.</title>
        <authorList>
            <person name="Toshchakov S.V."/>
            <person name="Korzhenkov A.A."/>
            <person name="Samarov N.I."/>
            <person name="Mazunin I.O."/>
            <person name="Mozhey O.I."/>
            <person name="Shmyr I.S."/>
            <person name="Derbikova K.S."/>
            <person name="Taranov E.A."/>
            <person name="Dominova I.N."/>
            <person name="Bonch-Osmolovskaya E.A."/>
            <person name="Patrushev M.V."/>
            <person name="Podosokorskaya O.A."/>
            <person name="Kublanov I.V."/>
        </authorList>
    </citation>
    <scope>NUCLEOTIDE SEQUENCE [LARGE SCALE GENOMIC DNA]</scope>
    <source>
        <strain evidence="2 3">1807-2</strain>
    </source>
</reference>
<dbReference type="CDD" id="cd00851">
    <property type="entry name" value="MTH1175"/>
    <property type="match status" value="1"/>
</dbReference>
<name>A0A0F7FGD8_9CREN</name>
<dbReference type="KEGG" id="thf:MA03_01640"/>
<dbReference type="PANTHER" id="PTHR33937">
    <property type="entry name" value="IRON-MOLYBDENUM PROTEIN-RELATED-RELATED"/>
    <property type="match status" value="1"/>
</dbReference>
<dbReference type="SUPFAM" id="SSF53146">
    <property type="entry name" value="Nitrogenase accessory factor-like"/>
    <property type="match status" value="1"/>
</dbReference>